<keyword evidence="3" id="KW-1185">Reference proteome</keyword>
<evidence type="ECO:0000313" key="2">
    <source>
        <dbReference type="EMBL" id="KXZ58730.1"/>
    </source>
</evidence>
<dbReference type="AlphaFoldDB" id="A0A150HAN1"/>
<protein>
    <submittedName>
        <fullName evidence="2">Helix-turn-helix protein</fullName>
    </submittedName>
</protein>
<gene>
    <name evidence="2" type="ORF">Mlaev_02433</name>
</gene>
<dbReference type="Gene3D" id="1.10.260.40">
    <property type="entry name" value="lambda repressor-like DNA-binding domains"/>
    <property type="match status" value="1"/>
</dbReference>
<dbReference type="RefSeq" id="WP_061683580.1">
    <property type="nucleotide sequence ID" value="NZ_LRAD01000053.1"/>
</dbReference>
<organism evidence="2 3">
    <name type="scientific">Microbacterium laevaniformans</name>
    <dbReference type="NCBI Taxonomy" id="36807"/>
    <lineage>
        <taxon>Bacteria</taxon>
        <taxon>Bacillati</taxon>
        <taxon>Actinomycetota</taxon>
        <taxon>Actinomycetes</taxon>
        <taxon>Micrococcales</taxon>
        <taxon>Microbacteriaceae</taxon>
        <taxon>Microbacterium</taxon>
    </lineage>
</organism>
<dbReference type="EMBL" id="LRAD01000053">
    <property type="protein sequence ID" value="KXZ58730.1"/>
    <property type="molecule type" value="Genomic_DNA"/>
</dbReference>
<dbReference type="InterPro" id="IPR001387">
    <property type="entry name" value="Cro/C1-type_HTH"/>
</dbReference>
<dbReference type="SUPFAM" id="SSF47413">
    <property type="entry name" value="lambda repressor-like DNA-binding domains"/>
    <property type="match status" value="1"/>
</dbReference>
<dbReference type="STRING" id="36807.Mlaev_02433"/>
<name>A0A150HAN1_9MICO</name>
<dbReference type="GO" id="GO:0003677">
    <property type="term" value="F:DNA binding"/>
    <property type="evidence" value="ECO:0007669"/>
    <property type="project" value="InterPro"/>
</dbReference>
<dbReference type="Proteomes" id="UP000075357">
    <property type="component" value="Unassembled WGS sequence"/>
</dbReference>
<dbReference type="PROSITE" id="PS50943">
    <property type="entry name" value="HTH_CROC1"/>
    <property type="match status" value="1"/>
</dbReference>
<evidence type="ECO:0000313" key="3">
    <source>
        <dbReference type="Proteomes" id="UP000075357"/>
    </source>
</evidence>
<accession>A0A150HAN1</accession>
<dbReference type="InterPro" id="IPR010982">
    <property type="entry name" value="Lambda_DNA-bd_dom_sf"/>
</dbReference>
<dbReference type="Pfam" id="PF01381">
    <property type="entry name" value="HTH_3"/>
    <property type="match status" value="1"/>
</dbReference>
<sequence>MDADDARAAAERAAKQRNAVFEAFTRQEATPTGAGEGAPGVVRMLRSLYSTTRSVKAEGGAERMITSISTKEAARRLGVSQRTVQRWIKGQHNPSATVMKKLSTKARQAVTTKRGRAQAVRRAIANQKPTANGVRVRVSGKQGPKDYSRIRDIGQKLTPEEYEGLQHAYMEGGDQGALNFLENVLSDKYVENWNIDYLTGLGFDGVGPHDNDGDPRAFH</sequence>
<proteinExistence type="predicted"/>
<dbReference type="CDD" id="cd00093">
    <property type="entry name" value="HTH_XRE"/>
    <property type="match status" value="1"/>
</dbReference>
<reference evidence="2 3" key="1">
    <citation type="submission" date="2016-01" db="EMBL/GenBank/DDBJ databases">
        <title>Draft genome sequences of Microbacterium laevaniformans LCDC 91-0039 and the type strain of Microbacterium hominis LCDC 84-209.</title>
        <authorList>
            <person name="Bernier A.-M."/>
            <person name="Bernard K."/>
        </authorList>
    </citation>
    <scope>NUCLEOTIDE SEQUENCE [LARGE SCALE GENOMIC DNA]</scope>
    <source>
        <strain evidence="2 3">LCDC 91-0039</strain>
    </source>
</reference>
<comment type="caution">
    <text evidence="2">The sequence shown here is derived from an EMBL/GenBank/DDBJ whole genome shotgun (WGS) entry which is preliminary data.</text>
</comment>
<evidence type="ECO:0000259" key="1">
    <source>
        <dbReference type="PROSITE" id="PS50943"/>
    </source>
</evidence>
<dbReference type="PATRIC" id="fig|36807.3.peg.2476"/>
<feature type="domain" description="HTH cro/C1-type" evidence="1">
    <location>
        <begin position="71"/>
        <end position="103"/>
    </location>
</feature>